<dbReference type="Proteomes" id="UP000321058">
    <property type="component" value="Unassembled WGS sequence"/>
</dbReference>
<proteinExistence type="predicted"/>
<dbReference type="PANTHER" id="PTHR42937:SF1">
    <property type="entry name" value="DIAMINOPROPIONATE AMMONIA-LYASE"/>
    <property type="match status" value="1"/>
</dbReference>
<dbReference type="InterPro" id="IPR036052">
    <property type="entry name" value="TrpB-like_PALP_sf"/>
</dbReference>
<dbReference type="EMBL" id="BKAJ01000030">
    <property type="protein sequence ID" value="GEP54301.1"/>
    <property type="molecule type" value="Genomic_DNA"/>
</dbReference>
<name>A0A512N6M6_9HYPH</name>
<comment type="caution">
    <text evidence="4">The sequence shown here is derived from an EMBL/GenBank/DDBJ whole genome shotgun (WGS) entry which is preliminary data.</text>
</comment>
<reference evidence="4 5" key="1">
    <citation type="submission" date="2019-07" db="EMBL/GenBank/DDBJ databases">
        <title>Whole genome shotgun sequence of Reyranella soli NBRC 108950.</title>
        <authorList>
            <person name="Hosoyama A."/>
            <person name="Uohara A."/>
            <person name="Ohji S."/>
            <person name="Ichikawa N."/>
        </authorList>
    </citation>
    <scope>NUCLEOTIDE SEQUENCE [LARGE SCALE GENOMIC DNA]</scope>
    <source>
        <strain evidence="4 5">NBRC 108950</strain>
    </source>
</reference>
<dbReference type="NCBIfam" id="NF006058">
    <property type="entry name" value="PRK08206.1"/>
    <property type="match status" value="1"/>
</dbReference>
<evidence type="ECO:0000256" key="1">
    <source>
        <dbReference type="ARBA" id="ARBA00001933"/>
    </source>
</evidence>
<organism evidence="4 5">
    <name type="scientific">Reyranella soli</name>
    <dbReference type="NCBI Taxonomy" id="1230389"/>
    <lineage>
        <taxon>Bacteria</taxon>
        <taxon>Pseudomonadati</taxon>
        <taxon>Pseudomonadota</taxon>
        <taxon>Alphaproteobacteria</taxon>
        <taxon>Hyphomicrobiales</taxon>
        <taxon>Reyranellaceae</taxon>
        <taxon>Reyranella</taxon>
    </lineage>
</organism>
<keyword evidence="5" id="KW-1185">Reference proteome</keyword>
<evidence type="ECO:0000313" key="4">
    <source>
        <dbReference type="EMBL" id="GEP54301.1"/>
    </source>
</evidence>
<accession>A0A512N6M6</accession>
<dbReference type="PANTHER" id="PTHR42937">
    <property type="match status" value="1"/>
</dbReference>
<evidence type="ECO:0000259" key="3">
    <source>
        <dbReference type="Pfam" id="PF00291"/>
    </source>
</evidence>
<keyword evidence="2" id="KW-0663">Pyridoxal phosphate</keyword>
<dbReference type="Gene3D" id="3.40.50.1100">
    <property type="match status" value="2"/>
</dbReference>
<dbReference type="GO" id="GO:0016829">
    <property type="term" value="F:lyase activity"/>
    <property type="evidence" value="ECO:0007669"/>
    <property type="project" value="UniProtKB-KW"/>
</dbReference>
<comment type="cofactor">
    <cofactor evidence="1">
        <name>pyridoxal 5'-phosphate</name>
        <dbReference type="ChEBI" id="CHEBI:597326"/>
    </cofactor>
</comment>
<keyword evidence="4" id="KW-0456">Lyase</keyword>
<evidence type="ECO:0000313" key="5">
    <source>
        <dbReference type="Proteomes" id="UP000321058"/>
    </source>
</evidence>
<dbReference type="AlphaFoldDB" id="A0A512N6M6"/>
<sequence length="369" mass="38938">MLTGLHPDAKRLAETAEAILPTSRRRAAQREIMSWEGYAPTPLRALPGLAGRLQVAHLWCKDEGSRFGLGSFKALGGAYAVREQIGSKRGSLVVACATEGNHGRSVAWAARRFGAQCIIYLHARVSEAREQAIANYGASIRRIVGTYDDAVRQCAVDAEREGWTVISDTSWAGYEEIPRSVMAGYTVLTREIVEQMAGEAPPTHVFLQGGVGGMAAAALADLSEPYPLAATRYILVEPLDAACLMASLRANRPIRIEGEMKTVMAGLACGEPSPIALEIVGAGVSAAIAIGDDLVVEAMHMMAAGGQGDSRIVAGPSGAAGLAGLLALRSNEEACRALELGRQSRVLIINTEGDTDAAAYRRLMGAGRP</sequence>
<dbReference type="SUPFAM" id="SSF53686">
    <property type="entry name" value="Tryptophan synthase beta subunit-like PLP-dependent enzymes"/>
    <property type="match status" value="1"/>
</dbReference>
<feature type="domain" description="Tryptophan synthase beta chain-like PALP" evidence="3">
    <location>
        <begin position="37"/>
        <end position="351"/>
    </location>
</feature>
<dbReference type="Pfam" id="PF00291">
    <property type="entry name" value="PALP"/>
    <property type="match status" value="1"/>
</dbReference>
<evidence type="ECO:0000256" key="2">
    <source>
        <dbReference type="ARBA" id="ARBA00022898"/>
    </source>
</evidence>
<gene>
    <name evidence="4" type="ORF">RSO01_14670</name>
</gene>
<dbReference type="InterPro" id="IPR001926">
    <property type="entry name" value="TrpB-like_PALP"/>
</dbReference>
<protein>
    <submittedName>
        <fullName evidence="4">PLP-dependent lyase/thiolase</fullName>
    </submittedName>
</protein>